<dbReference type="GeneID" id="115875875"/>
<name>A0A6J2X8I9_SITOR</name>
<reference evidence="2" key="1">
    <citation type="submission" date="2025-08" db="UniProtKB">
        <authorList>
            <consortium name="RefSeq"/>
        </authorList>
    </citation>
    <scope>IDENTIFICATION</scope>
    <source>
        <tissue evidence="2">Gonads</tissue>
    </source>
</reference>
<gene>
    <name evidence="2" type="primary">LOC115875875</name>
</gene>
<dbReference type="RefSeq" id="XP_030747285.1">
    <property type="nucleotide sequence ID" value="XM_030891425.1"/>
</dbReference>
<keyword evidence="1" id="KW-1185">Reference proteome</keyword>
<accession>A0A6J2X8I9</accession>
<evidence type="ECO:0000313" key="2">
    <source>
        <dbReference type="RefSeq" id="XP_030747285.1"/>
    </source>
</evidence>
<dbReference type="Proteomes" id="UP000504635">
    <property type="component" value="Unplaced"/>
</dbReference>
<dbReference type="OrthoDB" id="10039611at2759"/>
<dbReference type="KEGG" id="soy:115875875"/>
<protein>
    <submittedName>
        <fullName evidence="2">Uncharacterized protein LOC115875875</fullName>
    </submittedName>
</protein>
<dbReference type="InParanoid" id="A0A6J2X8I9"/>
<organism evidence="1 2">
    <name type="scientific">Sitophilus oryzae</name>
    <name type="common">Rice weevil</name>
    <name type="synonym">Curculio oryzae</name>
    <dbReference type="NCBI Taxonomy" id="7048"/>
    <lineage>
        <taxon>Eukaryota</taxon>
        <taxon>Metazoa</taxon>
        <taxon>Ecdysozoa</taxon>
        <taxon>Arthropoda</taxon>
        <taxon>Hexapoda</taxon>
        <taxon>Insecta</taxon>
        <taxon>Pterygota</taxon>
        <taxon>Neoptera</taxon>
        <taxon>Endopterygota</taxon>
        <taxon>Coleoptera</taxon>
        <taxon>Polyphaga</taxon>
        <taxon>Cucujiformia</taxon>
        <taxon>Curculionidae</taxon>
        <taxon>Dryophthorinae</taxon>
        <taxon>Sitophilus</taxon>
    </lineage>
</organism>
<evidence type="ECO:0000313" key="1">
    <source>
        <dbReference type="Proteomes" id="UP000504635"/>
    </source>
</evidence>
<sequence length="283" mass="33013">MSTNSNLQIKKMKQGMSYSGKEKTIIMNVFKYFRNEFPNQTVTEIVRKTTRATGCSEKSIFSFRKEEISPQGFKEPSKRRIRKNINSNNRLIKYNETVRKRIKEIIYQLKNTNPSPSLTTILKSISADNSLPKFSVMTLRRLLFDMGFYYEKNGTKTILLEKNSDMNCKSINTENIKPIACNSFKEKVLCNNISENKIQKVDNQQSYSELNYQHNQRISVPINFEGNYLTNQKPIMFPSRIPTYGLHPSGNPYYTTNTDMHMKKNDHFISYAPQHILPHNVLH</sequence>
<proteinExistence type="predicted"/>
<dbReference type="AlphaFoldDB" id="A0A6J2X8I9"/>